<dbReference type="AlphaFoldDB" id="A0A9Q0K444"/>
<proteinExistence type="predicted"/>
<keyword evidence="5" id="KW-1185">Reference proteome</keyword>
<feature type="compositionally biased region" description="Basic residues" evidence="2">
    <location>
        <begin position="201"/>
        <end position="212"/>
    </location>
</feature>
<protein>
    <recommendedName>
        <fullName evidence="3">B box-type domain-containing protein</fullName>
    </recommendedName>
</protein>
<dbReference type="GO" id="GO:0008270">
    <property type="term" value="F:zinc ion binding"/>
    <property type="evidence" value="ECO:0007669"/>
    <property type="project" value="UniProtKB-KW"/>
</dbReference>
<feature type="region of interest" description="Disordered" evidence="2">
    <location>
        <begin position="171"/>
        <end position="219"/>
    </location>
</feature>
<dbReference type="CDD" id="cd19756">
    <property type="entry name" value="Bbox2"/>
    <property type="match status" value="1"/>
</dbReference>
<feature type="domain" description="B box-type" evidence="3">
    <location>
        <begin position="31"/>
        <end position="71"/>
    </location>
</feature>
<comment type="caution">
    <text evidence="4">The sequence shown here is derived from an EMBL/GenBank/DDBJ whole genome shotgun (WGS) entry which is preliminary data.</text>
</comment>
<dbReference type="Pfam" id="PF04640">
    <property type="entry name" value="PLATZ"/>
    <property type="match status" value="1"/>
</dbReference>
<dbReference type="OrthoDB" id="724537at2759"/>
<evidence type="ECO:0000256" key="1">
    <source>
        <dbReference type="PROSITE-ProRule" id="PRU00024"/>
    </source>
</evidence>
<dbReference type="InterPro" id="IPR000315">
    <property type="entry name" value="Znf_B-box"/>
</dbReference>
<evidence type="ECO:0000256" key="2">
    <source>
        <dbReference type="SAM" id="MobiDB-lite"/>
    </source>
</evidence>
<evidence type="ECO:0000259" key="3">
    <source>
        <dbReference type="PROSITE" id="PS50119"/>
    </source>
</evidence>
<keyword evidence="1" id="KW-0479">Metal-binding</keyword>
<feature type="compositionally biased region" description="Polar residues" evidence="2">
    <location>
        <begin position="171"/>
        <end position="184"/>
    </location>
</feature>
<reference evidence="4" key="1">
    <citation type="journal article" date="2023" name="Plant J.">
        <title>The genome of the king protea, Protea cynaroides.</title>
        <authorList>
            <person name="Chang J."/>
            <person name="Duong T.A."/>
            <person name="Schoeman C."/>
            <person name="Ma X."/>
            <person name="Roodt D."/>
            <person name="Barker N."/>
            <person name="Li Z."/>
            <person name="Van de Peer Y."/>
            <person name="Mizrachi E."/>
        </authorList>
    </citation>
    <scope>NUCLEOTIDE SEQUENCE</scope>
    <source>
        <tissue evidence="4">Young leaves</tissue>
    </source>
</reference>
<dbReference type="PROSITE" id="PS50119">
    <property type="entry name" value="ZF_BBOX"/>
    <property type="match status" value="1"/>
</dbReference>
<dbReference type="InterPro" id="IPR006734">
    <property type="entry name" value="PLATZ"/>
</dbReference>
<accession>A0A9Q0K444</accession>
<dbReference type="PANTHER" id="PTHR31065:SF41">
    <property type="entry name" value="PLATZ TRANSCRIPTION FACTOR FAMILY PROTEIN"/>
    <property type="match status" value="1"/>
</dbReference>
<dbReference type="EMBL" id="JAMYWD010000009">
    <property type="protein sequence ID" value="KAJ4962132.1"/>
    <property type="molecule type" value="Genomic_DNA"/>
</dbReference>
<dbReference type="Proteomes" id="UP001141806">
    <property type="component" value="Unassembled WGS sequence"/>
</dbReference>
<evidence type="ECO:0000313" key="5">
    <source>
        <dbReference type="Proteomes" id="UP001141806"/>
    </source>
</evidence>
<dbReference type="SUPFAM" id="SSF57845">
    <property type="entry name" value="B-box zinc-binding domain"/>
    <property type="match status" value="1"/>
</dbReference>
<keyword evidence="1" id="KW-0863">Zinc-finger</keyword>
<gene>
    <name evidence="4" type="ORF">NE237_022042</name>
</gene>
<name>A0A9Q0K444_9MAGN</name>
<dbReference type="PANTHER" id="PTHR31065">
    <property type="entry name" value="PLATZ TRANSCRIPTION FACTOR FAMILY PROTEIN"/>
    <property type="match status" value="1"/>
</dbReference>
<sequence length="219" mass="25409">MVGYAINLKMKKKKLPEWLGPLLKNKFFDSCLIHQNLRRNEKNLFCINCNRCICQHCFSSSAHYHHVLLQIRRYVYHDVVRLYDMQKHMDCSKVQTYLINQAKVIFLNPRPQLKSSKTNSGAACVVCERSLQEPNRYCSIACKISGVADRAREQSPHPPFMSFPIPEFNDLSMNENQDADSSVESNEEKENYPPSYISALKPKKQLRKRKGNPSRAPLF</sequence>
<organism evidence="4 5">
    <name type="scientific">Protea cynaroides</name>
    <dbReference type="NCBI Taxonomy" id="273540"/>
    <lineage>
        <taxon>Eukaryota</taxon>
        <taxon>Viridiplantae</taxon>
        <taxon>Streptophyta</taxon>
        <taxon>Embryophyta</taxon>
        <taxon>Tracheophyta</taxon>
        <taxon>Spermatophyta</taxon>
        <taxon>Magnoliopsida</taxon>
        <taxon>Proteales</taxon>
        <taxon>Proteaceae</taxon>
        <taxon>Protea</taxon>
    </lineage>
</organism>
<evidence type="ECO:0000313" key="4">
    <source>
        <dbReference type="EMBL" id="KAJ4962132.1"/>
    </source>
</evidence>
<keyword evidence="1" id="KW-0862">Zinc</keyword>